<dbReference type="GeneID" id="111251100"/>
<reference evidence="3" key="1">
    <citation type="submission" date="2021-01" db="UniProtKB">
        <authorList>
            <consortium name="EnsemblMetazoa"/>
        </authorList>
    </citation>
    <scope>IDENTIFICATION</scope>
</reference>
<dbReference type="OrthoDB" id="5960226at2759"/>
<feature type="region of interest" description="Disordered" evidence="1">
    <location>
        <begin position="70"/>
        <end position="118"/>
    </location>
</feature>
<feature type="domain" description="MRN complex-interacting protein N-terminal" evidence="2">
    <location>
        <begin position="10"/>
        <end position="89"/>
    </location>
</feature>
<name>A0A7M7K891_VARDE</name>
<proteinExistence type="predicted"/>
<dbReference type="InParanoid" id="A0A7M7K891"/>
<accession>A0A7M7K891</accession>
<evidence type="ECO:0000313" key="3">
    <source>
        <dbReference type="EnsemblMetazoa" id="XP_022663127"/>
    </source>
</evidence>
<dbReference type="InterPro" id="IPR049472">
    <property type="entry name" value="MRNIP_N"/>
</dbReference>
<feature type="region of interest" description="Disordered" evidence="1">
    <location>
        <begin position="132"/>
        <end position="160"/>
    </location>
</feature>
<feature type="region of interest" description="Disordered" evidence="1">
    <location>
        <begin position="400"/>
        <end position="444"/>
    </location>
</feature>
<sequence>MTRGATYHAIRCYRCGLYQVKQVKKSGIFQCFKCRAQQKAAKEFYRGASAECREIVQALSKAAHLGKISSIPAPNDSYEEPASPKKHKKNSVSSKLKDKPIHFPKTDDELKQVEQEEDTLFSFESSEHDCSLKNLGESKNSKSNDPSMNSHDAEKTTNTIDRSAWRRRSFEKLAKFRRTAETELNAAKCREREVNENAGLVKDGQHTLASPKHKDEEKGGAWINQEVHYSDTSDLFSFRETAQKVALQFIDCTQIDASEAEKPKHDTDASDNDEEIFNSVETPIQYKKHRKSSAQMIQANDSQRKLCKASSAFKECQLNGFETSTESTEWDEIASQPKEFRSNPGPSEEDEYELFNFMQTPSKTEIPTVLSESSRDTLKMAAVACPLETVIDDDDDIFNAVTTPENKSGPKNSPVFRMSSERTLKSNTSEGRLDSSSARNKESPSYIFKNTSTCSSVNQTWRRRSFAKLLRFKYEADGESDKVETEKMTCEYDSLCRPSENLAVLRKDQSPRSVGDNLASVTGMKQEESNAVQVEATRSSPAVVSREKILKTLERFKVTPSPKRRKVLS</sequence>
<feature type="compositionally biased region" description="Polar residues" evidence="1">
    <location>
        <begin position="425"/>
        <end position="438"/>
    </location>
</feature>
<dbReference type="KEGG" id="vde:111251100"/>
<dbReference type="Pfam" id="PF15749">
    <property type="entry name" value="MRNIP"/>
    <property type="match status" value="1"/>
</dbReference>
<feature type="compositionally biased region" description="Polar residues" evidence="1">
    <location>
        <begin position="400"/>
        <end position="411"/>
    </location>
</feature>
<feature type="compositionally biased region" description="Polar residues" evidence="1">
    <location>
        <begin position="137"/>
        <end position="160"/>
    </location>
</feature>
<dbReference type="EnsemblMetazoa" id="XM_022807392">
    <property type="protein sequence ID" value="XP_022663127"/>
    <property type="gene ID" value="LOC111251100"/>
</dbReference>
<keyword evidence="4" id="KW-1185">Reference proteome</keyword>
<evidence type="ECO:0000256" key="1">
    <source>
        <dbReference type="SAM" id="MobiDB-lite"/>
    </source>
</evidence>
<dbReference type="Proteomes" id="UP000594260">
    <property type="component" value="Unplaced"/>
</dbReference>
<feature type="compositionally biased region" description="Basic and acidic residues" evidence="1">
    <location>
        <begin position="95"/>
        <end position="114"/>
    </location>
</feature>
<protein>
    <recommendedName>
        <fullName evidence="2">MRN complex-interacting protein N-terminal domain-containing protein</fullName>
    </recommendedName>
</protein>
<dbReference type="AlphaFoldDB" id="A0A7M7K891"/>
<evidence type="ECO:0000313" key="4">
    <source>
        <dbReference type="Proteomes" id="UP000594260"/>
    </source>
</evidence>
<evidence type="ECO:0000259" key="2">
    <source>
        <dbReference type="Pfam" id="PF15749"/>
    </source>
</evidence>
<dbReference type="RefSeq" id="XP_022663127.1">
    <property type="nucleotide sequence ID" value="XM_022807392.1"/>
</dbReference>
<organism evidence="3 4">
    <name type="scientific">Varroa destructor</name>
    <name type="common">Honeybee mite</name>
    <dbReference type="NCBI Taxonomy" id="109461"/>
    <lineage>
        <taxon>Eukaryota</taxon>
        <taxon>Metazoa</taxon>
        <taxon>Ecdysozoa</taxon>
        <taxon>Arthropoda</taxon>
        <taxon>Chelicerata</taxon>
        <taxon>Arachnida</taxon>
        <taxon>Acari</taxon>
        <taxon>Parasitiformes</taxon>
        <taxon>Mesostigmata</taxon>
        <taxon>Gamasina</taxon>
        <taxon>Dermanyssoidea</taxon>
        <taxon>Varroidae</taxon>
        <taxon>Varroa</taxon>
    </lineage>
</organism>